<gene>
    <name evidence="11" type="ORF">GM658_01295</name>
</gene>
<dbReference type="Proteomes" id="UP000472320">
    <property type="component" value="Unassembled WGS sequence"/>
</dbReference>
<dbReference type="PANTHER" id="PTHR30562">
    <property type="entry name" value="UVRC/OXIDOREDUCTASE"/>
    <property type="match status" value="1"/>
</dbReference>
<dbReference type="GO" id="GO:0016787">
    <property type="term" value="F:hydrolase activity"/>
    <property type="evidence" value="ECO:0007669"/>
    <property type="project" value="UniProtKB-KW"/>
</dbReference>
<keyword evidence="11" id="KW-0255">Endonuclease</keyword>
<dbReference type="PROSITE" id="PS50164">
    <property type="entry name" value="GIY_YIG"/>
    <property type="match status" value="1"/>
</dbReference>
<keyword evidence="3" id="KW-0378">Hydrolase</keyword>
<evidence type="ECO:0000256" key="6">
    <source>
        <dbReference type="ARBA" id="ARBA00023236"/>
    </source>
</evidence>
<evidence type="ECO:0000256" key="2">
    <source>
        <dbReference type="ARBA" id="ARBA00022769"/>
    </source>
</evidence>
<evidence type="ECO:0000256" key="8">
    <source>
        <dbReference type="ARBA" id="ARBA00042138"/>
    </source>
</evidence>
<dbReference type="GO" id="GO:0006289">
    <property type="term" value="P:nucleotide-excision repair"/>
    <property type="evidence" value="ECO:0007669"/>
    <property type="project" value="InterPro"/>
</dbReference>
<dbReference type="OrthoDB" id="9803913at2"/>
<dbReference type="InterPro" id="IPR000305">
    <property type="entry name" value="GIY-YIG_endonuc"/>
</dbReference>
<dbReference type="SUPFAM" id="SSF82771">
    <property type="entry name" value="GIY-YIG endonuclease"/>
    <property type="match status" value="1"/>
</dbReference>
<dbReference type="InterPro" id="IPR035901">
    <property type="entry name" value="GIY-YIG_endonuc_sf"/>
</dbReference>
<accession>A0A6L6QAJ0</accession>
<evidence type="ECO:0000313" key="11">
    <source>
        <dbReference type="EMBL" id="MTW09225.1"/>
    </source>
</evidence>
<keyword evidence="5" id="KW-0234">DNA repair</keyword>
<name>A0A6L6QAJ0_9BURK</name>
<evidence type="ECO:0000256" key="7">
    <source>
        <dbReference type="ARBA" id="ARBA00040756"/>
    </source>
</evidence>
<dbReference type="SMART" id="SM00465">
    <property type="entry name" value="GIYc"/>
    <property type="match status" value="1"/>
</dbReference>
<evidence type="ECO:0000259" key="10">
    <source>
        <dbReference type="PROSITE" id="PS50164"/>
    </source>
</evidence>
<dbReference type="Gene3D" id="3.40.1440.10">
    <property type="entry name" value="GIY-YIG endonuclease"/>
    <property type="match status" value="1"/>
</dbReference>
<dbReference type="RefSeq" id="WP_155452204.1">
    <property type="nucleotide sequence ID" value="NZ_WNKX01000001.1"/>
</dbReference>
<reference evidence="11 12" key="1">
    <citation type="submission" date="2019-11" db="EMBL/GenBank/DDBJ databases">
        <title>Type strains purchased from KCTC, JCM and DSMZ.</title>
        <authorList>
            <person name="Lu H."/>
        </authorList>
    </citation>
    <scope>NUCLEOTIDE SEQUENCE [LARGE SCALE GENOMIC DNA]</scope>
    <source>
        <strain evidence="11 12">JCM 31587</strain>
    </source>
</reference>
<keyword evidence="12" id="KW-1185">Reference proteome</keyword>
<keyword evidence="1" id="KW-0227">DNA damage</keyword>
<keyword evidence="6" id="KW-0742">SOS response</keyword>
<organism evidence="11 12">
    <name type="scientific">Massilia eburnea</name>
    <dbReference type="NCBI Taxonomy" id="1776165"/>
    <lineage>
        <taxon>Bacteria</taxon>
        <taxon>Pseudomonadati</taxon>
        <taxon>Pseudomonadota</taxon>
        <taxon>Betaproteobacteria</taxon>
        <taxon>Burkholderiales</taxon>
        <taxon>Oxalobacteraceae</taxon>
        <taxon>Telluria group</taxon>
        <taxon>Massilia</taxon>
    </lineage>
</organism>
<feature type="domain" description="GIY-YIG" evidence="10">
    <location>
        <begin position="36"/>
        <end position="110"/>
    </location>
</feature>
<dbReference type="EMBL" id="WNKX01000001">
    <property type="protein sequence ID" value="MTW09225.1"/>
    <property type="molecule type" value="Genomic_DNA"/>
</dbReference>
<dbReference type="AlphaFoldDB" id="A0A6L6QAJ0"/>
<proteinExistence type="predicted"/>
<dbReference type="InterPro" id="IPR050066">
    <property type="entry name" value="UvrABC_protein_C"/>
</dbReference>
<dbReference type="GO" id="GO:0009432">
    <property type="term" value="P:SOS response"/>
    <property type="evidence" value="ECO:0007669"/>
    <property type="project" value="UniProtKB-KW"/>
</dbReference>
<evidence type="ECO:0000256" key="9">
    <source>
        <dbReference type="ARBA" id="ARBA00042732"/>
    </source>
</evidence>
<keyword evidence="11" id="KW-0540">Nuclease</keyword>
<dbReference type="CDD" id="cd10434">
    <property type="entry name" value="GIY-YIG_UvrC_Cho"/>
    <property type="match status" value="1"/>
</dbReference>
<protein>
    <recommendedName>
        <fullName evidence="7">Excinuclease cho</fullName>
    </recommendedName>
    <alternativeName>
        <fullName evidence="9">Endonuclease cho</fullName>
    </alternativeName>
    <alternativeName>
        <fullName evidence="8">UvrC homolog protein</fullName>
    </alternativeName>
</protein>
<dbReference type="PANTHER" id="PTHR30562:SF10">
    <property type="entry name" value="EXCINUCLEASE CHO"/>
    <property type="match status" value="1"/>
</dbReference>
<dbReference type="GO" id="GO:0004519">
    <property type="term" value="F:endonuclease activity"/>
    <property type="evidence" value="ECO:0007669"/>
    <property type="project" value="UniProtKB-KW"/>
</dbReference>
<evidence type="ECO:0000256" key="5">
    <source>
        <dbReference type="ARBA" id="ARBA00023204"/>
    </source>
</evidence>
<evidence type="ECO:0000313" key="12">
    <source>
        <dbReference type="Proteomes" id="UP000472320"/>
    </source>
</evidence>
<comment type="caution">
    <text evidence="11">The sequence shown here is derived from an EMBL/GenBank/DDBJ whole genome shotgun (WGS) entry which is preliminary data.</text>
</comment>
<keyword evidence="4" id="KW-0267">Excision nuclease</keyword>
<evidence type="ECO:0000256" key="3">
    <source>
        <dbReference type="ARBA" id="ARBA00022801"/>
    </source>
</evidence>
<dbReference type="GO" id="GO:0009380">
    <property type="term" value="C:excinuclease repair complex"/>
    <property type="evidence" value="ECO:0007669"/>
    <property type="project" value="TreeGrafter"/>
</dbReference>
<sequence length="281" mass="30900">MRTHVNSVGLLVVSDPVLNFSYPAHIPRECIDALPSLPGIYIFRDASGKPIYIGKSVNIRTRVLSHMRTAEEMQMLAKSATIDFERTGGEIGALLRESELVKKHQPVFNSKLRRLREMCSISMAGEVPEIVFARDVDFALAEQLYGLFGSKKAAIETLRDVVHVRGLCTVATGLEKGTPGRPCFARQVARCKGACTGEESAADHAARVRLALEPLRVTRWPFAGAVAIVEQSAGLLQRAIVDRWCYLGVDKPRAASASFDIDVYNILVRPLQSGALRIEEL</sequence>
<evidence type="ECO:0000256" key="1">
    <source>
        <dbReference type="ARBA" id="ARBA00022763"/>
    </source>
</evidence>
<dbReference type="InterPro" id="IPR047296">
    <property type="entry name" value="GIY-YIG_UvrC_Cho"/>
</dbReference>
<evidence type="ECO:0000256" key="4">
    <source>
        <dbReference type="ARBA" id="ARBA00022881"/>
    </source>
</evidence>
<keyword evidence="2" id="KW-0228">DNA excision</keyword>